<dbReference type="GO" id="GO:0042128">
    <property type="term" value="P:nitrate assimilation"/>
    <property type="evidence" value="ECO:0007669"/>
    <property type="project" value="UniProtKB-KW"/>
</dbReference>
<protein>
    <submittedName>
        <fullName evidence="8">Nitrite reductase</fullName>
    </submittedName>
</protein>
<evidence type="ECO:0000313" key="9">
    <source>
        <dbReference type="Proteomes" id="UP000018890"/>
    </source>
</evidence>
<evidence type="ECO:0000313" key="8">
    <source>
        <dbReference type="EMBL" id="GAE25176.1"/>
    </source>
</evidence>
<dbReference type="AlphaFoldDB" id="W4PZA9"/>
<proteinExistence type="predicted"/>
<dbReference type="PROSITE" id="PS51296">
    <property type="entry name" value="RIESKE"/>
    <property type="match status" value="1"/>
</dbReference>
<evidence type="ECO:0000256" key="6">
    <source>
        <dbReference type="ARBA" id="ARBA00023063"/>
    </source>
</evidence>
<keyword evidence="2" id="KW-0479">Metal-binding</keyword>
<dbReference type="GO" id="GO:0046872">
    <property type="term" value="F:metal ion binding"/>
    <property type="evidence" value="ECO:0007669"/>
    <property type="project" value="UniProtKB-KW"/>
</dbReference>
<dbReference type="EMBL" id="BAUT01000007">
    <property type="protein sequence ID" value="GAE25176.1"/>
    <property type="molecule type" value="Genomic_DNA"/>
</dbReference>
<evidence type="ECO:0000256" key="1">
    <source>
        <dbReference type="ARBA" id="ARBA00022714"/>
    </source>
</evidence>
<dbReference type="SUPFAM" id="SSF50022">
    <property type="entry name" value="ISP domain"/>
    <property type="match status" value="1"/>
</dbReference>
<dbReference type="GO" id="GO:0016705">
    <property type="term" value="F:oxidoreductase activity, acting on paired donors, with incorporation or reduction of molecular oxygen"/>
    <property type="evidence" value="ECO:0007669"/>
    <property type="project" value="UniProtKB-ARBA"/>
</dbReference>
<accession>W4PZA9</accession>
<evidence type="ECO:0000256" key="5">
    <source>
        <dbReference type="ARBA" id="ARBA00023014"/>
    </source>
</evidence>
<dbReference type="OrthoDB" id="593800at2"/>
<comment type="caution">
    <text evidence="8">The sequence shown here is derived from an EMBL/GenBank/DDBJ whole genome shotgun (WGS) entry which is preliminary data.</text>
</comment>
<dbReference type="STRING" id="1236970.JCM9140_1155"/>
<evidence type="ECO:0000256" key="2">
    <source>
        <dbReference type="ARBA" id="ARBA00022723"/>
    </source>
</evidence>
<gene>
    <name evidence="8" type="ORF">JCM9140_1155</name>
</gene>
<keyword evidence="5" id="KW-0411">Iron-sulfur</keyword>
<dbReference type="InterPro" id="IPR017941">
    <property type="entry name" value="Rieske_2Fe-2S"/>
</dbReference>
<evidence type="ECO:0000259" key="7">
    <source>
        <dbReference type="PROSITE" id="PS51296"/>
    </source>
</evidence>
<keyword evidence="1" id="KW-0001">2Fe-2S</keyword>
<name>W4PZA9_9BACI</name>
<feature type="domain" description="Rieske" evidence="7">
    <location>
        <begin position="9"/>
        <end position="105"/>
    </location>
</feature>
<dbReference type="GO" id="GO:0008942">
    <property type="term" value="F:nitrite reductase [NAD(P)H] activity"/>
    <property type="evidence" value="ECO:0007669"/>
    <property type="project" value="InterPro"/>
</dbReference>
<sequence length="107" mass="11860">MMISNGVRVNLCTYDQLPVKIGQVFVVDHEEIAVFRLTNGDIRAIENKSPHPKGGRLADGLVSGDFVYCPIHDWIISLVDGKVQAPDRGHVKTYQVEVNGDQVFLVV</sequence>
<organism evidence="8 9">
    <name type="scientific">Halalkalibacter wakoensis JCM 9140</name>
    <dbReference type="NCBI Taxonomy" id="1236970"/>
    <lineage>
        <taxon>Bacteria</taxon>
        <taxon>Bacillati</taxon>
        <taxon>Bacillota</taxon>
        <taxon>Bacilli</taxon>
        <taxon>Bacillales</taxon>
        <taxon>Bacillaceae</taxon>
        <taxon>Halalkalibacter</taxon>
    </lineage>
</organism>
<evidence type="ECO:0000256" key="4">
    <source>
        <dbReference type="ARBA" id="ARBA00023004"/>
    </source>
</evidence>
<evidence type="ECO:0000256" key="3">
    <source>
        <dbReference type="ARBA" id="ARBA00023002"/>
    </source>
</evidence>
<dbReference type="Gene3D" id="2.102.10.10">
    <property type="entry name" value="Rieske [2Fe-2S] iron-sulphur domain"/>
    <property type="match status" value="1"/>
</dbReference>
<dbReference type="RefSeq" id="WP_034743212.1">
    <property type="nucleotide sequence ID" value="NZ_BAUT01000007.1"/>
</dbReference>
<keyword evidence="6" id="KW-0534">Nitrate assimilation</keyword>
<dbReference type="GO" id="GO:0051537">
    <property type="term" value="F:2 iron, 2 sulfur cluster binding"/>
    <property type="evidence" value="ECO:0007669"/>
    <property type="project" value="UniProtKB-KW"/>
</dbReference>
<keyword evidence="9" id="KW-1185">Reference proteome</keyword>
<keyword evidence="4" id="KW-0408">Iron</keyword>
<keyword evidence="3" id="KW-0560">Oxidoreductase</keyword>
<dbReference type="GO" id="GO:0004497">
    <property type="term" value="F:monooxygenase activity"/>
    <property type="evidence" value="ECO:0007669"/>
    <property type="project" value="UniProtKB-ARBA"/>
</dbReference>
<dbReference type="InterPro" id="IPR036922">
    <property type="entry name" value="Rieske_2Fe-2S_sf"/>
</dbReference>
<dbReference type="InterPro" id="IPR012748">
    <property type="entry name" value="Rieske-like_NirD"/>
</dbReference>
<reference evidence="8" key="1">
    <citation type="journal article" date="2014" name="Genome Announc.">
        <title>Draft Genome Sequences of Three Alkaliphilic Bacillus Strains, Bacillus wakoensis JCM 9140T, Bacillus akibai JCM 9157T, and Bacillus hemicellulosilyticus JCM 9152T.</title>
        <authorList>
            <person name="Yuki M."/>
            <person name="Oshima K."/>
            <person name="Suda W."/>
            <person name="Oshida Y."/>
            <person name="Kitamura K."/>
            <person name="Iida T."/>
            <person name="Hattori M."/>
            <person name="Ohkuma M."/>
        </authorList>
    </citation>
    <scope>NUCLEOTIDE SEQUENCE [LARGE SCALE GENOMIC DNA]</scope>
    <source>
        <strain evidence="8">JCM 9140</strain>
    </source>
</reference>
<dbReference type="Pfam" id="PF13806">
    <property type="entry name" value="Rieske_2"/>
    <property type="match status" value="1"/>
</dbReference>
<dbReference type="NCBIfam" id="TIGR02378">
    <property type="entry name" value="nirD_assim_sml"/>
    <property type="match status" value="1"/>
</dbReference>
<dbReference type="Proteomes" id="UP000018890">
    <property type="component" value="Unassembled WGS sequence"/>
</dbReference>